<dbReference type="Pfam" id="PF01041">
    <property type="entry name" value="DegT_DnrJ_EryC1"/>
    <property type="match status" value="1"/>
</dbReference>
<dbReference type="InterPro" id="IPR015421">
    <property type="entry name" value="PyrdxlP-dep_Trfase_major"/>
</dbReference>
<comment type="caution">
    <text evidence="2">The sequence shown here is derived from an EMBL/GenBank/DDBJ whole genome shotgun (WGS) entry which is preliminary data.</text>
</comment>
<dbReference type="InterPro" id="IPR015424">
    <property type="entry name" value="PyrdxlP-dep_Trfase"/>
</dbReference>
<dbReference type="SUPFAM" id="SSF53383">
    <property type="entry name" value="PLP-dependent transferases"/>
    <property type="match status" value="1"/>
</dbReference>
<dbReference type="EMBL" id="DTGD01000144">
    <property type="protein sequence ID" value="HGB36028.1"/>
    <property type="molecule type" value="Genomic_DNA"/>
</dbReference>
<dbReference type="GO" id="GO:0030170">
    <property type="term" value="F:pyridoxal phosphate binding"/>
    <property type="evidence" value="ECO:0007669"/>
    <property type="project" value="TreeGrafter"/>
</dbReference>
<dbReference type="Gene3D" id="3.90.1150.10">
    <property type="entry name" value="Aspartate Aminotransferase, domain 1"/>
    <property type="match status" value="1"/>
</dbReference>
<proteinExistence type="inferred from homology"/>
<evidence type="ECO:0000313" key="2">
    <source>
        <dbReference type="EMBL" id="HGB36028.1"/>
    </source>
</evidence>
<keyword evidence="2" id="KW-0808">Transferase</keyword>
<organism evidence="2">
    <name type="scientific">candidate division WOR-3 bacterium</name>
    <dbReference type="NCBI Taxonomy" id="2052148"/>
    <lineage>
        <taxon>Bacteria</taxon>
        <taxon>Bacteria division WOR-3</taxon>
    </lineage>
</organism>
<gene>
    <name evidence="2" type="ORF">ENV38_03900</name>
</gene>
<dbReference type="GO" id="GO:0008483">
    <property type="term" value="F:transaminase activity"/>
    <property type="evidence" value="ECO:0007669"/>
    <property type="project" value="UniProtKB-KW"/>
</dbReference>
<comment type="similarity">
    <text evidence="1">Belongs to the DegT/DnrJ/EryC1 family.</text>
</comment>
<name>A0A7V3NTM3_UNCW3</name>
<dbReference type="PANTHER" id="PTHR30244">
    <property type="entry name" value="TRANSAMINASE"/>
    <property type="match status" value="1"/>
</dbReference>
<reference evidence="2" key="1">
    <citation type="journal article" date="2020" name="mSystems">
        <title>Genome- and Community-Level Interaction Insights into Carbon Utilization and Element Cycling Functions of Hydrothermarchaeota in Hydrothermal Sediment.</title>
        <authorList>
            <person name="Zhou Z."/>
            <person name="Liu Y."/>
            <person name="Xu W."/>
            <person name="Pan J."/>
            <person name="Luo Z.H."/>
            <person name="Li M."/>
        </authorList>
    </citation>
    <scope>NUCLEOTIDE SEQUENCE [LARGE SCALE GENOMIC DNA]</scope>
    <source>
        <strain evidence="2">SpSt-754</strain>
    </source>
</reference>
<sequence>MERISFYKADVTELEKNLIENVLESKILTAGPFLWRFQEEVRRYLKAPYFLATSSGFSALHIAIKVLGWGRGDEVILSPLVHVGVPNALCAEGIGLQVVDIEQDRFTLDPEKVREFIMDNYEKDKSGLKNKVTGRVLRGIVLYHLYGIPCDLKAFLKLKEEFGLDLLEVCWESFGSTYKFAGEAVLTGITGDVGVFSFTRYGAVNVGEGGGVAFKSGEHYEVGESLRYYGVPTEYVEYQAIVGGYNYNLDELSSAIGLGQMMRISEILNKRKKIRELYEKELSKIGGIRLIGAPGDSEVSWYSLTVLLPEGVDRDGLIRRLMEMGVPAKVFYPLLTDLKFYRENFREFDSADLTVARKISSRLLSLPFHGDLTESDVSYVVESLREALIAK</sequence>
<keyword evidence="2" id="KW-0032">Aminotransferase</keyword>
<evidence type="ECO:0000256" key="1">
    <source>
        <dbReference type="RuleBase" id="RU004508"/>
    </source>
</evidence>
<keyword evidence="1" id="KW-0663">Pyridoxal phosphate</keyword>
<dbReference type="InterPro" id="IPR015422">
    <property type="entry name" value="PyrdxlP-dep_Trfase_small"/>
</dbReference>
<dbReference type="PANTHER" id="PTHR30244:SF34">
    <property type="entry name" value="DTDP-4-AMINO-4,6-DIDEOXYGALACTOSE TRANSAMINASE"/>
    <property type="match status" value="1"/>
</dbReference>
<dbReference type="Gene3D" id="3.40.640.10">
    <property type="entry name" value="Type I PLP-dependent aspartate aminotransferase-like (Major domain)"/>
    <property type="match status" value="1"/>
</dbReference>
<accession>A0A7V3NTM3</accession>
<dbReference type="PIRSF" id="PIRSF000390">
    <property type="entry name" value="PLP_StrS"/>
    <property type="match status" value="1"/>
</dbReference>
<dbReference type="AlphaFoldDB" id="A0A7V3NTM3"/>
<protein>
    <submittedName>
        <fullName evidence="2">DegT/DnrJ/EryC1/StrS aminotransferase family protein</fullName>
    </submittedName>
</protein>
<dbReference type="InterPro" id="IPR000653">
    <property type="entry name" value="DegT/StrS_aminotransferase"/>
</dbReference>
<dbReference type="GO" id="GO:0000271">
    <property type="term" value="P:polysaccharide biosynthetic process"/>
    <property type="evidence" value="ECO:0007669"/>
    <property type="project" value="TreeGrafter"/>
</dbReference>